<feature type="chain" id="PRO_5020865072" evidence="2">
    <location>
        <begin position="22"/>
        <end position="92"/>
    </location>
</feature>
<dbReference type="GO" id="GO:0005509">
    <property type="term" value="F:calcium ion binding"/>
    <property type="evidence" value="ECO:0007669"/>
    <property type="project" value="InterPro"/>
</dbReference>
<feature type="compositionally biased region" description="Basic and acidic residues" evidence="1">
    <location>
        <begin position="45"/>
        <end position="64"/>
    </location>
</feature>
<feature type="signal peptide" evidence="2">
    <location>
        <begin position="1"/>
        <end position="21"/>
    </location>
</feature>
<dbReference type="Proteomes" id="UP000295414">
    <property type="component" value="Unassembled WGS sequence"/>
</dbReference>
<dbReference type="InterPro" id="IPR018247">
    <property type="entry name" value="EF_Hand_1_Ca_BS"/>
</dbReference>
<evidence type="ECO:0000259" key="3">
    <source>
        <dbReference type="PROSITE" id="PS50222"/>
    </source>
</evidence>
<dbReference type="InterPro" id="IPR011992">
    <property type="entry name" value="EF-hand-dom_pair"/>
</dbReference>
<sequence length="92" mass="9623">MNKFVSLAAVGLLSLSAVAVAAEPQAHGSHAGHAAPTAEITPAQKEFRALDKNQDGKLSKAEMPAKHPMAAHFAMMDTNKDGVLSEAEYTGH</sequence>
<dbReference type="PROSITE" id="PS00018">
    <property type="entry name" value="EF_HAND_1"/>
    <property type="match status" value="1"/>
</dbReference>
<proteinExistence type="predicted"/>
<dbReference type="OrthoDB" id="6053359at2"/>
<dbReference type="PROSITE" id="PS50222">
    <property type="entry name" value="EF_HAND_2"/>
    <property type="match status" value="1"/>
</dbReference>
<keyword evidence="5" id="KW-1185">Reference proteome</keyword>
<dbReference type="Pfam" id="PF13202">
    <property type="entry name" value="EF-hand_5"/>
    <property type="match status" value="2"/>
</dbReference>
<gene>
    <name evidence="4" type="ORF">EDC34_10129</name>
</gene>
<comment type="caution">
    <text evidence="4">The sequence shown here is derived from an EMBL/GenBank/DDBJ whole genome shotgun (WGS) entry which is preliminary data.</text>
</comment>
<accession>A0A4R3N925</accession>
<keyword evidence="2" id="KW-0732">Signal</keyword>
<evidence type="ECO:0000313" key="5">
    <source>
        <dbReference type="Proteomes" id="UP000295414"/>
    </source>
</evidence>
<dbReference type="SUPFAM" id="SSF47473">
    <property type="entry name" value="EF-hand"/>
    <property type="match status" value="1"/>
</dbReference>
<feature type="domain" description="EF-hand" evidence="3">
    <location>
        <begin position="64"/>
        <end position="92"/>
    </location>
</feature>
<evidence type="ECO:0000256" key="2">
    <source>
        <dbReference type="SAM" id="SignalP"/>
    </source>
</evidence>
<dbReference type="InterPro" id="IPR002048">
    <property type="entry name" value="EF_hand_dom"/>
</dbReference>
<evidence type="ECO:0000313" key="4">
    <source>
        <dbReference type="EMBL" id="TCT25705.1"/>
    </source>
</evidence>
<dbReference type="AlphaFoldDB" id="A0A4R3N925"/>
<feature type="region of interest" description="Disordered" evidence="1">
    <location>
        <begin position="23"/>
        <end position="64"/>
    </location>
</feature>
<protein>
    <submittedName>
        <fullName evidence="4">EF hand domain-containing protein</fullName>
    </submittedName>
</protein>
<reference evidence="4 5" key="1">
    <citation type="submission" date="2019-03" db="EMBL/GenBank/DDBJ databases">
        <title>Genomic Encyclopedia of Type Strains, Phase IV (KMG-IV): sequencing the most valuable type-strain genomes for metagenomic binning, comparative biology and taxonomic classification.</title>
        <authorList>
            <person name="Goeker M."/>
        </authorList>
    </citation>
    <scope>NUCLEOTIDE SEQUENCE [LARGE SCALE GENOMIC DNA]</scope>
    <source>
        <strain evidence="4 5">DSM 13605</strain>
    </source>
</reference>
<dbReference type="RefSeq" id="WP_114958848.1">
    <property type="nucleotide sequence ID" value="NZ_MSZW01000013.1"/>
</dbReference>
<dbReference type="EMBL" id="SMAP01000001">
    <property type="protein sequence ID" value="TCT25705.1"/>
    <property type="molecule type" value="Genomic_DNA"/>
</dbReference>
<name>A0A4R3N925_9GAMM</name>
<evidence type="ECO:0000256" key="1">
    <source>
        <dbReference type="SAM" id="MobiDB-lite"/>
    </source>
</evidence>
<dbReference type="Gene3D" id="1.10.238.10">
    <property type="entry name" value="EF-hand"/>
    <property type="match status" value="1"/>
</dbReference>
<organism evidence="4 5">
    <name type="scientific">Thermomonas haemolytica</name>
    <dbReference type="NCBI Taxonomy" id="141949"/>
    <lineage>
        <taxon>Bacteria</taxon>
        <taxon>Pseudomonadati</taxon>
        <taxon>Pseudomonadota</taxon>
        <taxon>Gammaproteobacteria</taxon>
        <taxon>Lysobacterales</taxon>
        <taxon>Lysobacteraceae</taxon>
        <taxon>Thermomonas</taxon>
    </lineage>
</organism>